<name>A0ABW5M5A6_9BACT</name>
<evidence type="ECO:0008006" key="3">
    <source>
        <dbReference type="Google" id="ProtNLM"/>
    </source>
</evidence>
<organism evidence="1 2">
    <name type="scientific">Spirosoma soli</name>
    <dbReference type="NCBI Taxonomy" id="1770529"/>
    <lineage>
        <taxon>Bacteria</taxon>
        <taxon>Pseudomonadati</taxon>
        <taxon>Bacteroidota</taxon>
        <taxon>Cytophagia</taxon>
        <taxon>Cytophagales</taxon>
        <taxon>Cytophagaceae</taxon>
        <taxon>Spirosoma</taxon>
    </lineage>
</organism>
<dbReference type="EMBL" id="JBHULN010000008">
    <property type="protein sequence ID" value="MFD2571834.1"/>
    <property type="molecule type" value="Genomic_DNA"/>
</dbReference>
<accession>A0ABW5M5A6</accession>
<proteinExistence type="predicted"/>
<comment type="caution">
    <text evidence="1">The sequence shown here is derived from an EMBL/GenBank/DDBJ whole genome shotgun (WGS) entry which is preliminary data.</text>
</comment>
<gene>
    <name evidence="1" type="ORF">ACFSUS_14415</name>
</gene>
<sequence>MTSKAQSSPSGAYYIEDYIDTTLRATNEEVRFADSTNVANRANTSFKKLRLPLFSEPTLNRMFAKRVAYYLSGSNDIALYRNFAIVDTKGFTISNSFAFPADPAKMTRFLINTGVRIPLSNNQAVLYQSDRLQRGITGLFNVVFFKKGSVFFPSDNDARFMSAARTFLDSAIRRKVARERSDFRAVYEPKPNTPINNTLFDERKADFEKSLVNKYAAEIADEEEVYGLKRINSVRKQWFVINGEVPYSAIDNKLIEQDRRQVRNISYRPFIIGAQYAYFINWQKTGMLFTMDAKLRNDDVIRFYNDYKTNIANDSISSFGRSLGIQKITGDTTFLDHRYRNIGTFTFSPSVYLSLSEAKFAIARDAILFNGMAFNLSTQTVINKLFSYNNVNLGVIFSLAGKDGKPINLELLGTFVDVFNQLAPPESKASRFTVTASLAIPLSSVIF</sequence>
<protein>
    <recommendedName>
        <fullName evidence="3">DUF5723 domain-containing protein</fullName>
    </recommendedName>
</protein>
<dbReference type="Proteomes" id="UP001597469">
    <property type="component" value="Unassembled WGS sequence"/>
</dbReference>
<reference evidence="2" key="1">
    <citation type="journal article" date="2019" name="Int. J. Syst. Evol. Microbiol.">
        <title>The Global Catalogue of Microorganisms (GCM) 10K type strain sequencing project: providing services to taxonomists for standard genome sequencing and annotation.</title>
        <authorList>
            <consortium name="The Broad Institute Genomics Platform"/>
            <consortium name="The Broad Institute Genome Sequencing Center for Infectious Disease"/>
            <person name="Wu L."/>
            <person name="Ma J."/>
        </authorList>
    </citation>
    <scope>NUCLEOTIDE SEQUENCE [LARGE SCALE GENOMIC DNA]</scope>
    <source>
        <strain evidence="2">KCTC 42805</strain>
    </source>
</reference>
<keyword evidence="2" id="KW-1185">Reference proteome</keyword>
<evidence type="ECO:0000313" key="2">
    <source>
        <dbReference type="Proteomes" id="UP001597469"/>
    </source>
</evidence>
<evidence type="ECO:0000313" key="1">
    <source>
        <dbReference type="EMBL" id="MFD2571834.1"/>
    </source>
</evidence>